<evidence type="ECO:0000259" key="6">
    <source>
        <dbReference type="Pfam" id="PF00324"/>
    </source>
</evidence>
<feature type="transmembrane region" description="Helical" evidence="5">
    <location>
        <begin position="22"/>
        <end position="41"/>
    </location>
</feature>
<evidence type="ECO:0000256" key="5">
    <source>
        <dbReference type="SAM" id="Phobius"/>
    </source>
</evidence>
<accession>A0AAV5PDT0</accession>
<evidence type="ECO:0000256" key="2">
    <source>
        <dbReference type="ARBA" id="ARBA00022692"/>
    </source>
</evidence>
<dbReference type="Proteomes" id="UP001165243">
    <property type="component" value="Unassembled WGS sequence"/>
</dbReference>
<evidence type="ECO:0000313" key="7">
    <source>
        <dbReference type="EMBL" id="GMB86028.1"/>
    </source>
</evidence>
<protein>
    <recommendedName>
        <fullName evidence="6">Amino acid permease/ SLC12A domain-containing protein</fullName>
    </recommendedName>
</protein>
<proteinExistence type="predicted"/>
<comment type="caution">
    <text evidence="7">The sequence shown here is derived from an EMBL/GenBank/DDBJ whole genome shotgun (WGS) entry which is preliminary data.</text>
</comment>
<keyword evidence="4 5" id="KW-0472">Membrane</keyword>
<dbReference type="GO" id="GO:0055085">
    <property type="term" value="P:transmembrane transport"/>
    <property type="evidence" value="ECO:0007669"/>
    <property type="project" value="InterPro"/>
</dbReference>
<sequence length="82" mass="8609">MLWSLGNEGTIPVVFAKTNKRGIPAISLLISMLGGVFSLLTSVYATDTIYLVLVSISGLAVVWWSSSGWRSPCASSSSGRSG</sequence>
<dbReference type="GO" id="GO:0016020">
    <property type="term" value="C:membrane"/>
    <property type="evidence" value="ECO:0007669"/>
    <property type="project" value="UniProtKB-SubCell"/>
</dbReference>
<dbReference type="AlphaFoldDB" id="A0AAV5PDT0"/>
<feature type="domain" description="Amino acid permease/ SLC12A" evidence="6">
    <location>
        <begin position="1"/>
        <end position="61"/>
    </location>
</feature>
<evidence type="ECO:0000256" key="1">
    <source>
        <dbReference type="ARBA" id="ARBA00004141"/>
    </source>
</evidence>
<evidence type="ECO:0000313" key="8">
    <source>
        <dbReference type="Proteomes" id="UP001165243"/>
    </source>
</evidence>
<keyword evidence="3 5" id="KW-1133">Transmembrane helix</keyword>
<dbReference type="InterPro" id="IPR004841">
    <property type="entry name" value="AA-permease/SLC12A_dom"/>
</dbReference>
<evidence type="ECO:0000256" key="3">
    <source>
        <dbReference type="ARBA" id="ARBA00022989"/>
    </source>
</evidence>
<reference evidence="7" key="1">
    <citation type="submission" date="2023-04" db="EMBL/GenBank/DDBJ databases">
        <title>Draft genome sequences of Lactobacillus delbrueckii subsp. bulgaricus ME-900 and ME-901 with improved acid tolerance.</title>
        <authorList>
            <person name="Ishida T."/>
            <person name="Yamamoto E."/>
            <person name="Koizumi A."/>
            <person name="Fujiwara S."/>
            <person name="Makino S."/>
            <person name="Kano H."/>
            <person name="Kimura K."/>
        </authorList>
    </citation>
    <scope>NUCLEOTIDE SEQUENCE</scope>
    <source>
        <strain evidence="7">ME-900</strain>
    </source>
</reference>
<organism evidence="7 8">
    <name type="scientific">Lactobacillus delbrueckii subsp. bulgaricus</name>
    <dbReference type="NCBI Taxonomy" id="1585"/>
    <lineage>
        <taxon>Bacteria</taxon>
        <taxon>Bacillati</taxon>
        <taxon>Bacillota</taxon>
        <taxon>Bacilli</taxon>
        <taxon>Lactobacillales</taxon>
        <taxon>Lactobacillaceae</taxon>
        <taxon>Lactobacillus</taxon>
    </lineage>
</organism>
<evidence type="ECO:0000256" key="4">
    <source>
        <dbReference type="ARBA" id="ARBA00023136"/>
    </source>
</evidence>
<dbReference type="EMBL" id="BSWK01000002">
    <property type="protein sequence ID" value="GMB86028.1"/>
    <property type="molecule type" value="Genomic_DNA"/>
</dbReference>
<gene>
    <name evidence="7" type="ORF">ME0900_04000</name>
</gene>
<keyword evidence="2 5" id="KW-0812">Transmembrane</keyword>
<dbReference type="Pfam" id="PF00324">
    <property type="entry name" value="AA_permease"/>
    <property type="match status" value="1"/>
</dbReference>
<name>A0AAV5PDT0_LACDE</name>
<feature type="transmembrane region" description="Helical" evidence="5">
    <location>
        <begin position="48"/>
        <end position="66"/>
    </location>
</feature>
<comment type="subcellular location">
    <subcellularLocation>
        <location evidence="1">Membrane</location>
        <topology evidence="1">Multi-pass membrane protein</topology>
    </subcellularLocation>
</comment>